<dbReference type="Pfam" id="PF07690">
    <property type="entry name" value="MFS_1"/>
    <property type="match status" value="1"/>
</dbReference>
<evidence type="ECO:0000313" key="8">
    <source>
        <dbReference type="EMBL" id="MCZ0831109.1"/>
    </source>
</evidence>
<gene>
    <name evidence="8" type="ORF">O0535_09995</name>
</gene>
<sequence length="424" mass="46404">MKRAVAKEGVGIVLRRKYALWLLFVILFLASFDMHAQMPLLSPFIEELGAPALLIGLLLSAYSFTNLIGNLTAGPIIDRYSKKGFISAGLMISGILLMLHGIIDSSTELLGIRLTYGYVMAFVSPACFAVLASSADTIDEQNKIFVQKGIILTFASILSPAVGGFLAGRFGFANSFVILGWVMLITGLIALLFLPKHSGDARRVNPEEYVFKEEVQEQKQGHQNSLSQKKTVKATLQVIFGSVGMYPAFFSAFAIMYAQGTMMYEVPLLIARQHLDPTVTGMVFSMMGIGSLLTLSIAQIQRKSPVVRCLIGLSILSAMFYATAMNWNVSIYWMMFLVGGAFGLLFPAMTTILTSYAPRQLYGTAFSFYSAIMSAGAILSPIVAGIFDNISRSFFTGFLVLMTASVCCILFQDKKWQAVSPVRR</sequence>
<dbReference type="SUPFAM" id="SSF103473">
    <property type="entry name" value="MFS general substrate transporter"/>
    <property type="match status" value="1"/>
</dbReference>
<feature type="transmembrane region" description="Helical" evidence="6">
    <location>
        <begin position="238"/>
        <end position="258"/>
    </location>
</feature>
<organism evidence="8 9">
    <name type="scientific">Brevibacillus halotolerans</name>
    <dbReference type="NCBI Taxonomy" id="1507437"/>
    <lineage>
        <taxon>Bacteria</taxon>
        <taxon>Bacillati</taxon>
        <taxon>Bacillota</taxon>
        <taxon>Bacilli</taxon>
        <taxon>Bacillales</taxon>
        <taxon>Paenibacillaceae</taxon>
        <taxon>Brevibacillus</taxon>
    </lineage>
</organism>
<dbReference type="PROSITE" id="PS50850">
    <property type="entry name" value="MFS"/>
    <property type="match status" value="1"/>
</dbReference>
<keyword evidence="4 6" id="KW-1133">Transmembrane helix</keyword>
<comment type="caution">
    <text evidence="8">The sequence shown here is derived from an EMBL/GenBank/DDBJ whole genome shotgun (WGS) entry which is preliminary data.</text>
</comment>
<dbReference type="EMBL" id="JAPTNG010000006">
    <property type="protein sequence ID" value="MCZ0831109.1"/>
    <property type="molecule type" value="Genomic_DNA"/>
</dbReference>
<feature type="transmembrane region" description="Helical" evidence="6">
    <location>
        <begin position="50"/>
        <end position="73"/>
    </location>
</feature>
<keyword evidence="9" id="KW-1185">Reference proteome</keyword>
<reference evidence="8" key="1">
    <citation type="submission" date="2022-09" db="EMBL/GenBank/DDBJ databases">
        <title>Genome analysis and characterization of larvicidal activity of Brevibacillus strains.</title>
        <authorList>
            <person name="Patrusheva E.V."/>
            <person name="Izotova A.O."/>
            <person name="Toshchakov S.V."/>
            <person name="Sineoky S.P."/>
        </authorList>
    </citation>
    <scope>NUCLEOTIDE SEQUENCE</scope>
    <source>
        <strain evidence="8">VKPM_B-13244</strain>
    </source>
</reference>
<keyword evidence="5 6" id="KW-0472">Membrane</keyword>
<dbReference type="InterPro" id="IPR036259">
    <property type="entry name" value="MFS_trans_sf"/>
</dbReference>
<evidence type="ECO:0000256" key="4">
    <source>
        <dbReference type="ARBA" id="ARBA00022989"/>
    </source>
</evidence>
<feature type="transmembrane region" description="Helical" evidence="6">
    <location>
        <begin position="145"/>
        <end position="166"/>
    </location>
</feature>
<accession>A0ABT4HWD2</accession>
<feature type="transmembrane region" description="Helical" evidence="6">
    <location>
        <begin position="305"/>
        <end position="324"/>
    </location>
</feature>
<evidence type="ECO:0000256" key="6">
    <source>
        <dbReference type="SAM" id="Phobius"/>
    </source>
</evidence>
<evidence type="ECO:0000256" key="5">
    <source>
        <dbReference type="ARBA" id="ARBA00023136"/>
    </source>
</evidence>
<keyword evidence="2" id="KW-0813">Transport</keyword>
<dbReference type="InterPro" id="IPR050930">
    <property type="entry name" value="MFS_Vesicular_Transporter"/>
</dbReference>
<feature type="transmembrane region" description="Helical" evidence="6">
    <location>
        <begin position="172"/>
        <end position="194"/>
    </location>
</feature>
<feature type="transmembrane region" description="Helical" evidence="6">
    <location>
        <begin position="20"/>
        <end position="38"/>
    </location>
</feature>
<feature type="transmembrane region" description="Helical" evidence="6">
    <location>
        <begin position="85"/>
        <end position="103"/>
    </location>
</feature>
<feature type="transmembrane region" description="Helical" evidence="6">
    <location>
        <begin position="115"/>
        <end position="133"/>
    </location>
</feature>
<dbReference type="Gene3D" id="1.20.1250.20">
    <property type="entry name" value="MFS general substrate transporter like domains"/>
    <property type="match status" value="1"/>
</dbReference>
<evidence type="ECO:0000259" key="7">
    <source>
        <dbReference type="PROSITE" id="PS50850"/>
    </source>
</evidence>
<dbReference type="InterPro" id="IPR011701">
    <property type="entry name" value="MFS"/>
</dbReference>
<evidence type="ECO:0000256" key="3">
    <source>
        <dbReference type="ARBA" id="ARBA00022692"/>
    </source>
</evidence>
<feature type="domain" description="Major facilitator superfamily (MFS) profile" evidence="7">
    <location>
        <begin position="19"/>
        <end position="415"/>
    </location>
</feature>
<dbReference type="InterPro" id="IPR020846">
    <property type="entry name" value="MFS_dom"/>
</dbReference>
<protein>
    <submittedName>
        <fullName evidence="8">MFS transporter</fullName>
    </submittedName>
</protein>
<keyword evidence="3 6" id="KW-0812">Transmembrane</keyword>
<feature type="transmembrane region" description="Helical" evidence="6">
    <location>
        <begin position="330"/>
        <end position="354"/>
    </location>
</feature>
<feature type="transmembrane region" description="Helical" evidence="6">
    <location>
        <begin position="278"/>
        <end position="298"/>
    </location>
</feature>
<comment type="subcellular location">
    <subcellularLocation>
        <location evidence="1">Cell membrane</location>
        <topology evidence="1">Multi-pass membrane protein</topology>
    </subcellularLocation>
</comment>
<feature type="transmembrane region" description="Helical" evidence="6">
    <location>
        <begin position="366"/>
        <end position="387"/>
    </location>
</feature>
<evidence type="ECO:0000256" key="1">
    <source>
        <dbReference type="ARBA" id="ARBA00004651"/>
    </source>
</evidence>
<proteinExistence type="predicted"/>
<dbReference type="PANTHER" id="PTHR23506">
    <property type="entry name" value="GH10249P"/>
    <property type="match status" value="1"/>
</dbReference>
<name>A0ABT4HWD2_9BACL</name>
<evidence type="ECO:0000256" key="2">
    <source>
        <dbReference type="ARBA" id="ARBA00022448"/>
    </source>
</evidence>
<evidence type="ECO:0000313" key="9">
    <source>
        <dbReference type="Proteomes" id="UP001067708"/>
    </source>
</evidence>
<dbReference type="PANTHER" id="PTHR23506:SF23">
    <property type="entry name" value="GH10249P"/>
    <property type="match status" value="1"/>
</dbReference>
<dbReference type="Proteomes" id="UP001067708">
    <property type="component" value="Unassembled WGS sequence"/>
</dbReference>
<feature type="transmembrane region" description="Helical" evidence="6">
    <location>
        <begin position="393"/>
        <end position="411"/>
    </location>
</feature>